<organism evidence="2 3">
    <name type="scientific">Helicostylum pulchrum</name>
    <dbReference type="NCBI Taxonomy" id="562976"/>
    <lineage>
        <taxon>Eukaryota</taxon>
        <taxon>Fungi</taxon>
        <taxon>Fungi incertae sedis</taxon>
        <taxon>Mucoromycota</taxon>
        <taxon>Mucoromycotina</taxon>
        <taxon>Mucoromycetes</taxon>
        <taxon>Mucorales</taxon>
        <taxon>Mucorineae</taxon>
        <taxon>Mucoraceae</taxon>
        <taxon>Helicostylum</taxon>
    </lineage>
</organism>
<dbReference type="InterPro" id="IPR001357">
    <property type="entry name" value="BRCT_dom"/>
</dbReference>
<evidence type="ECO:0000313" key="2">
    <source>
        <dbReference type="EMBL" id="GAA5802215.1"/>
    </source>
</evidence>
<feature type="domain" description="BRCT" evidence="1">
    <location>
        <begin position="234"/>
        <end position="326"/>
    </location>
</feature>
<sequence length="514" mass="58769">MNEENQPKKKIKFGRRINDKKTVDLFRNVVYVIDDSLPESQKIRLRNLLRNNGGKPEGSFYDTEEIPEDLIPTLYVSARQLYPFSCHENVESVTPLWVEKAVSNGFVHDVSNYSPVLNQFLSGTVILLLDLPDDNRDAITNEVKRFGGLLRFDITTDLTHLICVDPRGVQYNQCIELKIPAVLPQWLDECFRYKKKISTDLFRFPDPIVYYENNPTPAKLYPYYDKELISGGGDHNMVFEDEVIYFGNDINIKEDFKIVLEKAIVRAGGTISEHYRHQEVTIVILKDRATAECRMALKDQKLIASLWWVTNTLSRGHYNSPLSTLLDYPTPPGGLPGMENNVIAIAGYGNVTRYYLRRLVTALGARYEPAINSETTHLICGRAVSNKYTKAKEFTGITIVNHLWLEDCYQLWEVMDCAGDSRYIFIPMEKPILDACAGRTNLLVAELERWMDINTLPPCCTLRYRSPGQSSNSTEEGSVNIRQRRQAAINATRVLNDVVMPDANAYEREMSRQK</sequence>
<dbReference type="EMBL" id="BAABUJ010000022">
    <property type="protein sequence ID" value="GAA5802215.1"/>
    <property type="molecule type" value="Genomic_DNA"/>
</dbReference>
<dbReference type="PANTHER" id="PTHR47667:SF1">
    <property type="entry name" value="REGULATOR OF TY1 TRANSPOSITION PROTEIN 107"/>
    <property type="match status" value="1"/>
</dbReference>
<dbReference type="InterPro" id="IPR053036">
    <property type="entry name" value="CellCycle_DNARepair_Reg"/>
</dbReference>
<dbReference type="Proteomes" id="UP001476247">
    <property type="component" value="Unassembled WGS sequence"/>
</dbReference>
<feature type="domain" description="BRCT" evidence="1">
    <location>
        <begin position="338"/>
        <end position="416"/>
    </location>
</feature>
<reference evidence="2 3" key="1">
    <citation type="submission" date="2024-04" db="EMBL/GenBank/DDBJ databases">
        <title>genome sequences of Mucor flavus KT1a and Helicostylum pulchrum KT1b strains isolation_sourced from the surface of a dry-aged beef.</title>
        <authorList>
            <person name="Toyotome T."/>
            <person name="Hosono M."/>
            <person name="Torimaru M."/>
            <person name="Fukuda K."/>
            <person name="Mikami N."/>
        </authorList>
    </citation>
    <scope>NUCLEOTIDE SEQUENCE [LARGE SCALE GENOMIC DNA]</scope>
    <source>
        <strain evidence="2 3">KT1b</strain>
    </source>
</reference>
<protein>
    <recommendedName>
        <fullName evidence="1">BRCT domain-containing protein</fullName>
    </recommendedName>
</protein>
<dbReference type="Pfam" id="PF12738">
    <property type="entry name" value="PTCB-BRCT"/>
    <property type="match status" value="1"/>
</dbReference>
<dbReference type="Pfam" id="PF00533">
    <property type="entry name" value="BRCT"/>
    <property type="match status" value="1"/>
</dbReference>
<dbReference type="PANTHER" id="PTHR47667">
    <property type="entry name" value="REGULATOR OF TY1 TRANSPOSITION PROTEIN 107"/>
    <property type="match status" value="1"/>
</dbReference>
<dbReference type="Gene3D" id="3.40.50.10190">
    <property type="entry name" value="BRCT domain"/>
    <property type="match status" value="3"/>
</dbReference>
<keyword evidence="3" id="KW-1185">Reference proteome</keyword>
<proteinExistence type="predicted"/>
<name>A0ABP9Y5F5_9FUNG</name>
<feature type="domain" description="BRCT" evidence="1">
    <location>
        <begin position="116"/>
        <end position="204"/>
    </location>
</feature>
<accession>A0ABP9Y5F5</accession>
<dbReference type="SUPFAM" id="SSF52113">
    <property type="entry name" value="BRCT domain"/>
    <property type="match status" value="3"/>
</dbReference>
<gene>
    <name evidence="2" type="ORF">HPULCUR_007678</name>
</gene>
<feature type="domain" description="BRCT" evidence="1">
    <location>
        <begin position="21"/>
        <end position="115"/>
    </location>
</feature>
<evidence type="ECO:0000313" key="3">
    <source>
        <dbReference type="Proteomes" id="UP001476247"/>
    </source>
</evidence>
<dbReference type="SMART" id="SM00292">
    <property type="entry name" value="BRCT"/>
    <property type="match status" value="4"/>
</dbReference>
<dbReference type="InterPro" id="IPR036420">
    <property type="entry name" value="BRCT_dom_sf"/>
</dbReference>
<comment type="caution">
    <text evidence="2">The sequence shown here is derived from an EMBL/GenBank/DDBJ whole genome shotgun (WGS) entry which is preliminary data.</text>
</comment>
<evidence type="ECO:0000259" key="1">
    <source>
        <dbReference type="PROSITE" id="PS50172"/>
    </source>
</evidence>
<dbReference type="PROSITE" id="PS50172">
    <property type="entry name" value="BRCT"/>
    <property type="match status" value="4"/>
</dbReference>